<dbReference type="Gene3D" id="1.25.40.90">
    <property type="match status" value="1"/>
</dbReference>
<sequence>MGSGTWRKAYGALKDSTKVGLANFNSEYKDLDIAIVKATNHVECPPKERHFRRILFATSAHRPQADVAYSICTLARRLSKTKSWIVGPASCSTNLFVHECMTILDPLAHTTSCFLSAWDCSAWVRTYALYLDERLECFRILKYDVELDRLLKLPHASGKAHSRTRSLPLAELLVQLPALQKLLLRLIYCQPEGAACTNYLVQYALALVLKESFKIYCSINDGIINLVDMYFEMPKYDAIKALEIYKRAGQQAEKLSNFYDHCKLLELARTFQFPTLRQACPDIRY</sequence>
<dbReference type="ExpressionAtlas" id="A0A1D6LQD9">
    <property type="expression patterns" value="baseline and differential"/>
</dbReference>
<dbReference type="SMART" id="SM00273">
    <property type="entry name" value="ENTH"/>
    <property type="match status" value="1"/>
</dbReference>
<evidence type="ECO:0000256" key="1">
    <source>
        <dbReference type="ARBA" id="ARBA00004132"/>
    </source>
</evidence>
<keyword evidence="3" id="KW-0333">Golgi apparatus</keyword>
<dbReference type="GO" id="GO:0030136">
    <property type="term" value="C:clathrin-coated vesicle"/>
    <property type="evidence" value="ECO:0007669"/>
    <property type="project" value="UniProtKB-SubCell"/>
</dbReference>
<dbReference type="SUPFAM" id="SSF89009">
    <property type="entry name" value="GAT-like domain"/>
    <property type="match status" value="1"/>
</dbReference>
<dbReference type="GO" id="GO:0005545">
    <property type="term" value="F:1-phosphatidylinositol binding"/>
    <property type="evidence" value="ECO:0007669"/>
    <property type="project" value="InterPro"/>
</dbReference>
<dbReference type="GO" id="GO:0030276">
    <property type="term" value="F:clathrin binding"/>
    <property type="evidence" value="ECO:0007669"/>
    <property type="project" value="InterPro"/>
</dbReference>
<evidence type="ECO:0000256" key="2">
    <source>
        <dbReference type="ARBA" id="ARBA00004555"/>
    </source>
</evidence>
<reference evidence="5" key="1">
    <citation type="submission" date="2015-12" db="EMBL/GenBank/DDBJ databases">
        <title>Update maize B73 reference genome by single molecule sequencing technologies.</title>
        <authorList>
            <consortium name="Maize Genome Sequencing Project"/>
            <person name="Ware D."/>
        </authorList>
    </citation>
    <scope>NUCLEOTIDE SEQUENCE</scope>
    <source>
        <tissue evidence="5">Seedling</tissue>
    </source>
</reference>
<dbReference type="GO" id="GO:0005794">
    <property type="term" value="C:Golgi apparatus"/>
    <property type="evidence" value="ECO:0007669"/>
    <property type="project" value="UniProtKB-SubCell"/>
</dbReference>
<evidence type="ECO:0000256" key="4">
    <source>
        <dbReference type="ARBA" id="ARBA00023329"/>
    </source>
</evidence>
<protein>
    <submittedName>
        <fullName evidence="5">Clathrin assembly protein</fullName>
    </submittedName>
</protein>
<organism evidence="5">
    <name type="scientific">Zea mays</name>
    <name type="common">Maize</name>
    <dbReference type="NCBI Taxonomy" id="4577"/>
    <lineage>
        <taxon>Eukaryota</taxon>
        <taxon>Viridiplantae</taxon>
        <taxon>Streptophyta</taxon>
        <taxon>Embryophyta</taxon>
        <taxon>Tracheophyta</taxon>
        <taxon>Spermatophyta</taxon>
        <taxon>Magnoliopsida</taxon>
        <taxon>Liliopsida</taxon>
        <taxon>Poales</taxon>
        <taxon>Poaceae</taxon>
        <taxon>PACMAD clade</taxon>
        <taxon>Panicoideae</taxon>
        <taxon>Andropogonodae</taxon>
        <taxon>Andropogoneae</taxon>
        <taxon>Tripsacinae</taxon>
        <taxon>Zea</taxon>
    </lineage>
</organism>
<name>A0A1D6LQD9_MAIZE</name>
<dbReference type="FunFam" id="1.20.58.150:FF:000014">
    <property type="match status" value="1"/>
</dbReference>
<dbReference type="AlphaFoldDB" id="A0A1D6LQD9"/>
<proteinExistence type="predicted"/>
<dbReference type="InterPro" id="IPR008942">
    <property type="entry name" value="ENTH_VHS"/>
</dbReference>
<evidence type="ECO:0000313" key="5">
    <source>
        <dbReference type="EMBL" id="AQK81701.1"/>
    </source>
</evidence>
<gene>
    <name evidence="5" type="ORF">ZEAMMB73_Zm00001d036672</name>
</gene>
<dbReference type="PANTHER" id="PTHR22951">
    <property type="entry name" value="CLATHRIN ASSEMBLY PROTEIN"/>
    <property type="match status" value="1"/>
</dbReference>
<evidence type="ECO:0000256" key="3">
    <source>
        <dbReference type="ARBA" id="ARBA00023034"/>
    </source>
</evidence>
<dbReference type="PANTHER" id="PTHR22951:SF21">
    <property type="entry name" value="OS06G0661400 PROTEIN"/>
    <property type="match status" value="1"/>
</dbReference>
<dbReference type="Pfam" id="PF07651">
    <property type="entry name" value="ANTH"/>
    <property type="match status" value="2"/>
</dbReference>
<dbReference type="SUPFAM" id="SSF48464">
    <property type="entry name" value="ENTH/VHS domain"/>
    <property type="match status" value="1"/>
</dbReference>
<accession>A0A1D6LQD9</accession>
<dbReference type="GO" id="GO:0072583">
    <property type="term" value="P:clathrin-dependent endocytosis"/>
    <property type="evidence" value="ECO:0007669"/>
    <property type="project" value="InterPro"/>
</dbReference>
<dbReference type="InterPro" id="IPR011417">
    <property type="entry name" value="ANTH_dom"/>
</dbReference>
<dbReference type="InterPro" id="IPR014712">
    <property type="entry name" value="ANTH_dom_sf"/>
</dbReference>
<keyword evidence="4" id="KW-0968">Cytoplasmic vesicle</keyword>
<dbReference type="GO" id="GO:0048268">
    <property type="term" value="P:clathrin coat assembly"/>
    <property type="evidence" value="ECO:0007669"/>
    <property type="project" value="InterPro"/>
</dbReference>
<dbReference type="InterPro" id="IPR045192">
    <property type="entry name" value="AP180-like"/>
</dbReference>
<comment type="subcellular location">
    <subcellularLocation>
        <location evidence="1">Cytoplasmic vesicle</location>
        <location evidence="1">Clathrin-coated vesicle</location>
    </subcellularLocation>
    <subcellularLocation>
        <location evidence="2">Golgi apparatus</location>
    </subcellularLocation>
</comment>
<dbReference type="InterPro" id="IPR013809">
    <property type="entry name" value="ENTH"/>
</dbReference>
<dbReference type="Gene3D" id="1.20.58.150">
    <property type="entry name" value="ANTH domain"/>
    <property type="match status" value="1"/>
</dbReference>
<dbReference type="EMBL" id="CM000782">
    <property type="protein sequence ID" value="AQK81701.1"/>
    <property type="molecule type" value="Genomic_DNA"/>
</dbReference>